<feature type="domain" description="RNA polymerase sigma-70" evidence="6">
    <location>
        <begin position="2223"/>
        <end position="2236"/>
    </location>
</feature>
<evidence type="ECO:0000256" key="4">
    <source>
        <dbReference type="ARBA" id="ARBA00023163"/>
    </source>
</evidence>
<keyword evidence="4" id="KW-0804">Transcription</keyword>
<protein>
    <recommendedName>
        <fullName evidence="6">RNA polymerase sigma-70 domain-containing protein</fullName>
    </recommendedName>
</protein>
<dbReference type="GO" id="GO:0006352">
    <property type="term" value="P:DNA-templated transcription initiation"/>
    <property type="evidence" value="ECO:0007669"/>
    <property type="project" value="InterPro"/>
</dbReference>
<dbReference type="EMBL" id="PFGP01000059">
    <property type="protein sequence ID" value="PIW66539.1"/>
    <property type="molecule type" value="Genomic_DNA"/>
</dbReference>
<dbReference type="Pfam" id="PF04542">
    <property type="entry name" value="Sigma70_r2"/>
    <property type="match status" value="2"/>
</dbReference>
<dbReference type="InterPro" id="IPR007627">
    <property type="entry name" value="RNA_pol_sigma70_r2"/>
</dbReference>
<dbReference type="InterPro" id="IPR013325">
    <property type="entry name" value="RNA_pol_sigma_r2"/>
</dbReference>
<dbReference type="Pfam" id="PF00140">
    <property type="entry name" value="Sigma70_r1_2"/>
    <property type="match status" value="1"/>
</dbReference>
<dbReference type="InterPro" id="IPR013324">
    <property type="entry name" value="RNA_pol_sigma_r3/r4-like"/>
</dbReference>
<dbReference type="Proteomes" id="UP000231267">
    <property type="component" value="Unassembled WGS sequence"/>
</dbReference>
<dbReference type="InterPro" id="IPR000943">
    <property type="entry name" value="RNA_pol_sigma70"/>
</dbReference>
<evidence type="ECO:0000313" key="8">
    <source>
        <dbReference type="Proteomes" id="UP000231267"/>
    </source>
</evidence>
<dbReference type="InterPro" id="IPR014284">
    <property type="entry name" value="RNA_pol_sigma-70_dom"/>
</dbReference>
<keyword evidence="2" id="KW-0731">Sigma factor</keyword>
<evidence type="ECO:0000259" key="6">
    <source>
        <dbReference type="PROSITE" id="PS00715"/>
    </source>
</evidence>
<proteinExistence type="predicted"/>
<accession>A0A2J0LH69</accession>
<feature type="region of interest" description="Disordered" evidence="5">
    <location>
        <begin position="255"/>
        <end position="278"/>
    </location>
</feature>
<dbReference type="Gene3D" id="3.40.50.150">
    <property type="entry name" value="Vaccinia Virus protein VP39"/>
    <property type="match status" value="1"/>
</dbReference>
<dbReference type="PROSITE" id="PS00715">
    <property type="entry name" value="SIGMA70_1"/>
    <property type="match status" value="2"/>
</dbReference>
<dbReference type="GO" id="GO:0016987">
    <property type="term" value="F:sigma factor activity"/>
    <property type="evidence" value="ECO:0007669"/>
    <property type="project" value="UniProtKB-KW"/>
</dbReference>
<dbReference type="GO" id="GO:0003677">
    <property type="term" value="F:DNA binding"/>
    <property type="evidence" value="ECO:0007669"/>
    <property type="project" value="UniProtKB-KW"/>
</dbReference>
<dbReference type="InterPro" id="IPR009042">
    <property type="entry name" value="RNA_pol_sigma70_r1_2"/>
</dbReference>
<reference evidence="7 8" key="1">
    <citation type="submission" date="2017-09" db="EMBL/GenBank/DDBJ databases">
        <title>Depth-based differentiation of microbial function through sediment-hosted aquifers and enrichment of novel symbionts in the deep terrestrial subsurface.</title>
        <authorList>
            <person name="Probst A.J."/>
            <person name="Ladd B."/>
            <person name="Jarett J.K."/>
            <person name="Geller-Mcgrath D.E."/>
            <person name="Sieber C.M."/>
            <person name="Emerson J.B."/>
            <person name="Anantharaman K."/>
            <person name="Thomas B.C."/>
            <person name="Malmstrom R."/>
            <person name="Stieglmeier M."/>
            <person name="Klingl A."/>
            <person name="Woyke T."/>
            <person name="Ryan C.M."/>
            <person name="Banfield J.F."/>
        </authorList>
    </citation>
    <scope>NUCLEOTIDE SEQUENCE [LARGE SCALE GENOMIC DNA]</scope>
    <source>
        <strain evidence="7">CG12_big_fil_rev_8_21_14_0_65_43_15</strain>
    </source>
</reference>
<dbReference type="SUPFAM" id="SSF88659">
    <property type="entry name" value="Sigma3 and sigma4 domains of RNA polymerase sigma factors"/>
    <property type="match status" value="4"/>
</dbReference>
<dbReference type="SUPFAM" id="SSF53335">
    <property type="entry name" value="S-adenosyl-L-methionine-dependent methyltransferases"/>
    <property type="match status" value="1"/>
</dbReference>
<dbReference type="InterPro" id="IPR050239">
    <property type="entry name" value="Sigma-70_RNA_pol_init_factors"/>
</dbReference>
<evidence type="ECO:0000256" key="1">
    <source>
        <dbReference type="ARBA" id="ARBA00023015"/>
    </source>
</evidence>
<evidence type="ECO:0000256" key="5">
    <source>
        <dbReference type="SAM" id="MobiDB-lite"/>
    </source>
</evidence>
<name>A0A2J0LH69_9BACT</name>
<dbReference type="Gene3D" id="1.10.10.10">
    <property type="entry name" value="Winged helix-like DNA-binding domain superfamily/Winged helix DNA-binding domain"/>
    <property type="match status" value="4"/>
</dbReference>
<organism evidence="7 8">
    <name type="scientific">Candidatus Taenaricola geysiri</name>
    <dbReference type="NCBI Taxonomy" id="1974752"/>
    <lineage>
        <taxon>Bacteria</taxon>
        <taxon>Pseudomonadati</taxon>
        <taxon>Candidatus Omnitrophota</taxon>
        <taxon>Candidatus Taenaricola</taxon>
    </lineage>
</organism>
<dbReference type="PANTHER" id="PTHR30603">
    <property type="entry name" value="RNA POLYMERASE SIGMA FACTOR RPO"/>
    <property type="match status" value="1"/>
</dbReference>
<comment type="caution">
    <text evidence="7">The sequence shown here is derived from an EMBL/GenBank/DDBJ whole genome shotgun (WGS) entry which is preliminary data.</text>
</comment>
<dbReference type="PRINTS" id="PR00046">
    <property type="entry name" value="SIGMA70FCT"/>
</dbReference>
<dbReference type="InterPro" id="IPR007624">
    <property type="entry name" value="RNA_pol_sigma70_r3"/>
</dbReference>
<sequence length="3192" mass="353320">RIEQGDEAARNKLVESNLRLVVSIAQKKRKKLTGIGLTMADLIQEGNIGLIRAVKKFNYRKGYKFSTYATYWITQAINRAIEQRGPTIRTPAHIAELARKVKTAIAKLSESFGRKPSMEEIAGYMDITAEQLEKALAASKNEPVSADEVSESYGGTMLDGFEGYFADPAPGAELSALRIVLRDDIERALQALSPREQEIIRLRYGLDGGAPKTLEQVRHVFGVTRERVRQIEHYALEKLREHPLLAGTAEAPAAGAAQGVGDSRSVPEGQAGGKNSVGANVEGAGMAAAQASKTAEADRKKERWFYDSLLNADARIQALLTAPDLESMNNYIVGLFESSQIAGTPVSAEAFREGVELTMPAKQAELYLEVLDFIERTSPTTFELVRLGLSGGICLRKSRDNKAYYDESGHRALMPYVKFLQTGSGEFVEIAGQTDSMDRVKVIQLIADVLAHEAMHGLLHLFDEKILFLNHKDNLEYLGASGEAVCSKYEWEFARATNTYPDLILHKGRHYDELPSDFLHWGLHEIEKGLWRDLGGTNSIFVSGATGAVVPAARADAAAPLYMLDEAERRLAEEFNEKIQGKWHRRLVINGKTYVLNHTGRYVRVGKIFFIDKKDELKAELAEEIASYGAIIIYWDNFHKLRSDSSVLCLSEYPLFSEAAVLGLQLGDLQGKVVLDAGAGQYALLSIAAVKLGAKQAIAIDINGFWPKAAELNGVSDRIIFKESRFEHLKKGDVPQVDVLVGNLPSFGLFVDRVCDQGSILEQLSAGIDLSCIGEAIITGGETLEQAEKAAEFFSQYGFQLARQCDTVPLYLGLDFPMINPPQPMFISGVPILYLARPASAGAKGVDMNPVNPGMNPGNSFQTEAETVSGAIGTVGAAKGVGDSEAASESVRKDMAEVMQMVKDGDVSGAEKIYSKLQKLEETNPRALNGNRHMLNILRVRLQDAKDRAKISFVDMKPLGFACIDEKYVKRYTVDTGNSRINLVEAAARRMLPGKETVEAVLVPPASEDFGLGVECLSADEVARRFGLSRPSISSMISQKGKEVLKGKNIRLPGTKMCLTSVVYRDSALEYARKYRMSVPLETAAKVLKEIYDNKENGIVVNTEWLGMIFQGPEDVFGERLSQVCFGARRPLIIKQGLKGYVSLWDIQAVSEIIQAESDMRKGGTWMTTAEFTGDIERFSADRLSKAIERGKLVNPSAEEFFFVRQGVTRCRYLLSKQELPEFRSGRGIMLDRRGPKPLTPGAAVSGALIARPDEIDAFVEAVNGRLTEADYQKLREDAYPAASVDKGRWYSLSEIVELGRGVGRGMSVSRLGYLIRTGGINSDCARIADGGKYEILGAEAEHMLNFVSAESVAVRFRGASVESLVKFAEGKGPDKAYERGLRAVNMIAVDVANEYARYCRTTVNVRAAAKILAGFFAAQWKAAPGAPAYRTRVNPKIFQKMAGDPAGFFGKARAVKIFGHSGPINFLESHPEFKVVSKGNAEFIIDLMDLSRLSGEMRRQDEILRAKNFITCDRAAELLGLSGVGPGLLREQVRQACVDGALGCELLDFTGNRFRPQAVFTDRDLAFLPVAWAVHNGTAELARQPDFQVAMTVLHLAWQILPEDTDRFFNKWFDGLGSAYCSSLRGLVETYSPYCPDSLTGTPAHKAFSIVSGVHGDELKSSLGILYAKACEQEVFQNQALWVLYLMPSAQDGFSISVQIDGNTRLVNFNRESFLQACATNGYTSAILGVVNHLGEDLPVEQIRVARVGLAKLLDNKQARQALGRCGEQYVPQALALLNGAKNVRYIDAISTVNPVTGAAKFGGIGFDWRNCFDPKDPLYRAIDLGLNSHTQARLKCIGLTAEELAARDKLRELFLINLRKTDTTGRPVGDSVLAGWKQAHSVLSHDPLEPLLKSDGKPIDSKEHNKLMKIIATSMGVSYGGTAAARAGGLDGNDVIEIPYSGDTKIVGIKRKQGVKITEPPYHLFAVEAQEKPIYIGYVNFGITRIFFDEGPMEAFTITNIEIDTKNHGFGTTVLRWLFEQAHKKNAIVRINFINNPRILNMCKGFINVQNSDSCIFVNGLKESIPLVEFLSSPEFSEALDASNYDAAGNVLDRHKIKWEVFAVPKAAGANAAAKGLGGRRRNASIIDKYPDMDSFIESVDEDALLNLVNGRLIDNDIDQWRVMIDNHPILTKEQEVVLAKRIEAGDRKARNILIACNLRLVFRIAQKHASGGVTGMNMSDLIQEGNIGLIRAVNKFDYTKGFKFSTYATYWIEQAIWRAIEQRGLIIRKPAHVVEIARKARVATAKLSKELGRRPTPEEIAGELDITVEALKRALTSCGNEPLSLDDVFENEDGRTDAFFDYLKDSSPSTESVGQNSVLRKEIETAFKTTLQPREQEVIRLRYGLDDGISQTLEQVRHRFNISRERVRQIEQIALLKLRQGHPGLDSSDPADFAAGDLKTAPTQTVAAQGVGDSRSVPEDTEFDARGIAINEESKQSAILRYQEAINAAIASIDDLSAKKILPNLRADSIMTSFARYLLHKRLPYPRLGVYPEAIVYHDALTSAMEGGPSDIDLVVLCDDGCSQEERACFKEEIYRLQKSLYKEHRVLVHIWLNARPYIKIPVTEIIERGLVDLYNSRNSFQPKAETVSGAIGTVGVASGEPAQAKGVGNVGSDYEVQVVSEAEEFIELLDIDPEKVLSRLRTMPEEKRNTVRLAALRLLADKVENVSKQKITFTPIYLLTEQYKGEYMVEEIAHLRRNFLRMDLDCLNKDGYGGEYFSESENLLRFMARHGTIDYLLRLKIFWFLALPENFIIIQPASGIDYVPAYLFPYMGLTLAPFGADGTEAFVRGLDSRVTGMDNNRTFESNLRMNCHFYTDVDCFDVDEMALIAGNHSFAGFQQRVVIMKEFDTWIMGSWFALDGLRKRYKTNLPPLDFIATWAREMDEKFLREGDIVIISGGNTAIKENFCKIGYIEVSYPQDVWDKLKQAEPDVHIILNNRESHLLERPKTFVMLQKPFKQSGDCEIDGLSGAMHKVVVSFEAAAVDTAGYQKPPAQRVLVEVFRAVMHNEAGRLDQLKIASPIIIERYPALKHALLSLDDPWYLWPVSSAASNILEKDLAPAEKAILLLVLFSPQELLDEGMCKEYFETSTREHFIKTGVLQRMEDQGVLEALRQAATKIGWPQIIQAGPVELEGTRVESDAAGALGESL</sequence>
<evidence type="ECO:0000256" key="3">
    <source>
        <dbReference type="ARBA" id="ARBA00023125"/>
    </source>
</evidence>
<dbReference type="CDD" id="cd06171">
    <property type="entry name" value="Sigma70_r4"/>
    <property type="match status" value="2"/>
</dbReference>
<evidence type="ECO:0000313" key="7">
    <source>
        <dbReference type="EMBL" id="PIW66539.1"/>
    </source>
</evidence>
<dbReference type="Gene3D" id="1.10.601.10">
    <property type="entry name" value="RNA Polymerase Primary Sigma Factor"/>
    <property type="match status" value="2"/>
</dbReference>
<dbReference type="InterPro" id="IPR036388">
    <property type="entry name" value="WH-like_DNA-bd_sf"/>
</dbReference>
<dbReference type="InterPro" id="IPR007630">
    <property type="entry name" value="RNA_pol_sigma70_r4"/>
</dbReference>
<evidence type="ECO:0000256" key="2">
    <source>
        <dbReference type="ARBA" id="ARBA00023082"/>
    </source>
</evidence>
<dbReference type="Pfam" id="PF06325">
    <property type="entry name" value="PrmA"/>
    <property type="match status" value="1"/>
</dbReference>
<dbReference type="PANTHER" id="PTHR30603:SF47">
    <property type="entry name" value="RNA POLYMERASE SIGMA FACTOR SIGD, CHLOROPLASTIC"/>
    <property type="match status" value="1"/>
</dbReference>
<dbReference type="NCBIfam" id="TIGR02937">
    <property type="entry name" value="sigma70-ECF"/>
    <property type="match status" value="2"/>
</dbReference>
<dbReference type="InterPro" id="IPR029063">
    <property type="entry name" value="SAM-dependent_MTases_sf"/>
</dbReference>
<feature type="non-terminal residue" evidence="7">
    <location>
        <position position="1"/>
    </location>
</feature>
<gene>
    <name evidence="7" type="ORF">COW11_02725</name>
</gene>
<keyword evidence="3" id="KW-0238">DNA-binding</keyword>
<dbReference type="Pfam" id="PF04545">
    <property type="entry name" value="Sigma70_r4"/>
    <property type="match status" value="2"/>
</dbReference>
<keyword evidence="1" id="KW-0805">Transcription regulation</keyword>
<dbReference type="Pfam" id="PF04539">
    <property type="entry name" value="Sigma70_r3"/>
    <property type="match status" value="2"/>
</dbReference>
<dbReference type="SUPFAM" id="SSF88946">
    <property type="entry name" value="Sigma2 domain of RNA polymerase sigma factors"/>
    <property type="match status" value="2"/>
</dbReference>
<feature type="domain" description="RNA polymerase sigma-70" evidence="6">
    <location>
        <begin position="41"/>
        <end position="54"/>
    </location>
</feature>